<dbReference type="STRING" id="1296565.SAMN05660657_05362"/>
<dbReference type="InterPro" id="IPR050639">
    <property type="entry name" value="SSR_resolvase"/>
</dbReference>
<name>A0A1I7D629_9ACTN</name>
<dbReference type="Pfam" id="PF00239">
    <property type="entry name" value="Resolvase"/>
    <property type="match status" value="1"/>
</dbReference>
<accession>A0A1I7D629</accession>
<feature type="region of interest" description="Disordered" evidence="1">
    <location>
        <begin position="107"/>
        <end position="139"/>
    </location>
</feature>
<dbReference type="InterPro" id="IPR011109">
    <property type="entry name" value="DNA_bind_recombinase_dom"/>
</dbReference>
<dbReference type="PROSITE" id="PS51737">
    <property type="entry name" value="RECOMBINASE_DNA_BIND"/>
    <property type="match status" value="1"/>
</dbReference>
<evidence type="ECO:0000256" key="1">
    <source>
        <dbReference type="SAM" id="MobiDB-lite"/>
    </source>
</evidence>
<dbReference type="Gene3D" id="3.40.50.1390">
    <property type="entry name" value="Resolvase, N-terminal catalytic domain"/>
    <property type="match status" value="1"/>
</dbReference>
<dbReference type="AlphaFoldDB" id="A0A1I7D629"/>
<protein>
    <submittedName>
        <fullName evidence="4">Recombinase</fullName>
    </submittedName>
</protein>
<dbReference type="PANTHER" id="PTHR30461">
    <property type="entry name" value="DNA-INVERTASE FROM LAMBDOID PROPHAGE"/>
    <property type="match status" value="1"/>
</dbReference>
<feature type="domain" description="Recombinase" evidence="3">
    <location>
        <begin position="133"/>
        <end position="243"/>
    </location>
</feature>
<sequence>MDCADVVARHGWRLVGTYVDNDVSAYSGKPRPQYTALMEAVGTGQVDVIVAWDPDRLHRSPAELERFITVVERAGTDVTTVQAGQWDLSTASGKLIARMLGSIARHESDHKSERVRRALQQRAESGRSHGRHAYGWNRQHAPDGSVREVVVPEEAAVVRRIADALLSGESLRGVTAALNADEVPSPTGGPWTKNKVRGVALRPRNAGLRVHRGEIVGDGAWEAILSRDSWEQLRAVLTDPGRRTSTGSAAAHLLSGIGRCGVCGAALRVAINRGVPAYRCSVNAHVSRRKDDLDQLATELVIARLSASDAGEVLTATDDPDRSTALAEADQLRARLDEAADQYADGLIDGRMLERITARLRPQLSEAEARSRVVDSTPLLDGLVGMPDVRAVWEGLSLSRRRAVVDTLMTITLNRTRQGARTFDPEAVRIDWK</sequence>
<evidence type="ECO:0000313" key="5">
    <source>
        <dbReference type="Proteomes" id="UP000199546"/>
    </source>
</evidence>
<keyword evidence="5" id="KW-1185">Reference proteome</keyword>
<dbReference type="PROSITE" id="PS51736">
    <property type="entry name" value="RECOMBINASES_3"/>
    <property type="match status" value="1"/>
</dbReference>
<dbReference type="SMART" id="SM00857">
    <property type="entry name" value="Resolvase"/>
    <property type="match status" value="1"/>
</dbReference>
<dbReference type="Gene3D" id="3.90.1750.20">
    <property type="entry name" value="Putative Large Serine Recombinase, Chain B, Domain 2"/>
    <property type="match status" value="1"/>
</dbReference>
<dbReference type="GO" id="GO:0000150">
    <property type="term" value="F:DNA strand exchange activity"/>
    <property type="evidence" value="ECO:0007669"/>
    <property type="project" value="InterPro"/>
</dbReference>
<reference evidence="5" key="1">
    <citation type="submission" date="2016-10" db="EMBL/GenBank/DDBJ databases">
        <authorList>
            <person name="Varghese N."/>
            <person name="Submissions S."/>
        </authorList>
    </citation>
    <scope>NUCLEOTIDE SEQUENCE [LARGE SCALE GENOMIC DNA]</scope>
    <source>
        <strain evidence="5">DSM 46136</strain>
    </source>
</reference>
<evidence type="ECO:0000259" key="3">
    <source>
        <dbReference type="PROSITE" id="PS51737"/>
    </source>
</evidence>
<dbReference type="InterPro" id="IPR036162">
    <property type="entry name" value="Resolvase-like_N_sf"/>
</dbReference>
<dbReference type="SUPFAM" id="SSF53041">
    <property type="entry name" value="Resolvase-like"/>
    <property type="match status" value="1"/>
</dbReference>
<dbReference type="Proteomes" id="UP000199546">
    <property type="component" value="Unassembled WGS sequence"/>
</dbReference>
<gene>
    <name evidence="4" type="ORF">SAMN05660657_05362</name>
</gene>
<dbReference type="Pfam" id="PF07508">
    <property type="entry name" value="Recombinase"/>
    <property type="match status" value="1"/>
</dbReference>
<evidence type="ECO:0000259" key="2">
    <source>
        <dbReference type="PROSITE" id="PS51736"/>
    </source>
</evidence>
<dbReference type="InterPro" id="IPR006119">
    <property type="entry name" value="Resolv_N"/>
</dbReference>
<dbReference type="CDD" id="cd00338">
    <property type="entry name" value="Ser_Recombinase"/>
    <property type="match status" value="1"/>
</dbReference>
<feature type="domain" description="Resolvase/invertase-type recombinase catalytic" evidence="2">
    <location>
        <begin position="1"/>
        <end position="126"/>
    </location>
</feature>
<dbReference type="InterPro" id="IPR038109">
    <property type="entry name" value="DNA_bind_recomb_sf"/>
</dbReference>
<feature type="compositionally biased region" description="Basic and acidic residues" evidence="1">
    <location>
        <begin position="107"/>
        <end position="116"/>
    </location>
</feature>
<organism evidence="4 5">
    <name type="scientific">Geodermatophilus amargosae</name>
    <dbReference type="NCBI Taxonomy" id="1296565"/>
    <lineage>
        <taxon>Bacteria</taxon>
        <taxon>Bacillati</taxon>
        <taxon>Actinomycetota</taxon>
        <taxon>Actinomycetes</taxon>
        <taxon>Geodermatophilales</taxon>
        <taxon>Geodermatophilaceae</taxon>
        <taxon>Geodermatophilus</taxon>
    </lineage>
</organism>
<dbReference type="GO" id="GO:0003677">
    <property type="term" value="F:DNA binding"/>
    <property type="evidence" value="ECO:0007669"/>
    <property type="project" value="InterPro"/>
</dbReference>
<proteinExistence type="predicted"/>
<evidence type="ECO:0000313" key="4">
    <source>
        <dbReference type="EMBL" id="SFU07178.1"/>
    </source>
</evidence>
<dbReference type="EMBL" id="FPBA01000035">
    <property type="protein sequence ID" value="SFU07178.1"/>
    <property type="molecule type" value="Genomic_DNA"/>
</dbReference>
<dbReference type="PANTHER" id="PTHR30461:SF23">
    <property type="entry name" value="DNA RECOMBINASE-RELATED"/>
    <property type="match status" value="1"/>
</dbReference>